<name>A0A915HKR6_ROMCU</name>
<sequence>MELYVPRTFIQVEARVSGDLQKVKAHLYLPFSTEWNGMQSTECNRTKGKFSFGLLEKTQTDRNSTYVNNSSTAQQKGNFFVMTAYESRRKLELERSREKKFVDKNVLTFTLVKMDATSLIDSSAIDF</sequence>
<evidence type="ECO:0000313" key="2">
    <source>
        <dbReference type="WBParaSite" id="nRc.2.0.1.t01932-RA"/>
    </source>
</evidence>
<accession>A0A915HKR6</accession>
<organism evidence="1 2">
    <name type="scientific">Romanomermis culicivorax</name>
    <name type="common">Nematode worm</name>
    <dbReference type="NCBI Taxonomy" id="13658"/>
    <lineage>
        <taxon>Eukaryota</taxon>
        <taxon>Metazoa</taxon>
        <taxon>Ecdysozoa</taxon>
        <taxon>Nematoda</taxon>
        <taxon>Enoplea</taxon>
        <taxon>Dorylaimia</taxon>
        <taxon>Mermithida</taxon>
        <taxon>Mermithoidea</taxon>
        <taxon>Mermithidae</taxon>
        <taxon>Romanomermis</taxon>
    </lineage>
</organism>
<evidence type="ECO:0000313" key="1">
    <source>
        <dbReference type="Proteomes" id="UP000887565"/>
    </source>
</evidence>
<dbReference type="AlphaFoldDB" id="A0A915HKR6"/>
<proteinExistence type="predicted"/>
<protein>
    <submittedName>
        <fullName evidence="2">Uncharacterized protein</fullName>
    </submittedName>
</protein>
<dbReference type="Proteomes" id="UP000887565">
    <property type="component" value="Unplaced"/>
</dbReference>
<dbReference type="WBParaSite" id="nRc.2.0.1.t01932-RA">
    <property type="protein sequence ID" value="nRc.2.0.1.t01932-RA"/>
    <property type="gene ID" value="nRc.2.0.1.g01932"/>
</dbReference>
<keyword evidence="1" id="KW-1185">Reference proteome</keyword>
<reference evidence="2" key="1">
    <citation type="submission" date="2022-11" db="UniProtKB">
        <authorList>
            <consortium name="WormBaseParasite"/>
        </authorList>
    </citation>
    <scope>IDENTIFICATION</scope>
</reference>